<evidence type="ECO:0000313" key="5">
    <source>
        <dbReference type="Proteomes" id="UP000054549"/>
    </source>
</evidence>
<name>A0A0C2WQE6_AMAMK</name>
<dbReference type="OrthoDB" id="2739948at2759"/>
<gene>
    <name evidence="4" type="ORF">M378DRAFT_315759</name>
</gene>
<evidence type="ECO:0000259" key="3">
    <source>
        <dbReference type="Pfam" id="PF17667"/>
    </source>
</evidence>
<reference evidence="4 5" key="1">
    <citation type="submission" date="2014-04" db="EMBL/GenBank/DDBJ databases">
        <title>Evolutionary Origins and Diversification of the Mycorrhizal Mutualists.</title>
        <authorList>
            <consortium name="DOE Joint Genome Institute"/>
            <consortium name="Mycorrhizal Genomics Consortium"/>
            <person name="Kohler A."/>
            <person name="Kuo A."/>
            <person name="Nagy L.G."/>
            <person name="Floudas D."/>
            <person name="Copeland A."/>
            <person name="Barry K.W."/>
            <person name="Cichocki N."/>
            <person name="Veneault-Fourrey C."/>
            <person name="LaButti K."/>
            <person name="Lindquist E.A."/>
            <person name="Lipzen A."/>
            <person name="Lundell T."/>
            <person name="Morin E."/>
            <person name="Murat C."/>
            <person name="Riley R."/>
            <person name="Ohm R."/>
            <person name="Sun H."/>
            <person name="Tunlid A."/>
            <person name="Henrissat B."/>
            <person name="Grigoriev I.V."/>
            <person name="Hibbett D.S."/>
            <person name="Martin F."/>
        </authorList>
    </citation>
    <scope>NUCLEOTIDE SEQUENCE [LARGE SCALE GENOMIC DNA]</scope>
    <source>
        <strain evidence="4 5">Koide BX008</strain>
    </source>
</reference>
<dbReference type="HOGENOM" id="CLU_006410_1_0_1"/>
<evidence type="ECO:0000256" key="1">
    <source>
        <dbReference type="SAM" id="Coils"/>
    </source>
</evidence>
<dbReference type="AlphaFoldDB" id="A0A0C2WQE6"/>
<accession>A0A0C2WQE6</accession>
<dbReference type="InParanoid" id="A0A0C2WQE6"/>
<keyword evidence="5" id="KW-1185">Reference proteome</keyword>
<evidence type="ECO:0000256" key="2">
    <source>
        <dbReference type="SAM" id="MobiDB-lite"/>
    </source>
</evidence>
<dbReference type="EMBL" id="KN818337">
    <property type="protein sequence ID" value="KIL58468.1"/>
    <property type="molecule type" value="Genomic_DNA"/>
</dbReference>
<feature type="compositionally biased region" description="Low complexity" evidence="2">
    <location>
        <begin position="48"/>
        <end position="75"/>
    </location>
</feature>
<feature type="non-terminal residue" evidence="4">
    <location>
        <position position="494"/>
    </location>
</feature>
<feature type="domain" description="Fungal-type protein kinase" evidence="3">
    <location>
        <begin position="254"/>
        <end position="468"/>
    </location>
</feature>
<feature type="coiled-coil region" evidence="1">
    <location>
        <begin position="335"/>
        <end position="362"/>
    </location>
</feature>
<evidence type="ECO:0000313" key="4">
    <source>
        <dbReference type="EMBL" id="KIL58468.1"/>
    </source>
</evidence>
<proteinExistence type="predicted"/>
<dbReference type="Proteomes" id="UP000054549">
    <property type="component" value="Unassembled WGS sequence"/>
</dbReference>
<organism evidence="4 5">
    <name type="scientific">Amanita muscaria (strain Koide BX008)</name>
    <dbReference type="NCBI Taxonomy" id="946122"/>
    <lineage>
        <taxon>Eukaryota</taxon>
        <taxon>Fungi</taxon>
        <taxon>Dikarya</taxon>
        <taxon>Basidiomycota</taxon>
        <taxon>Agaricomycotina</taxon>
        <taxon>Agaricomycetes</taxon>
        <taxon>Agaricomycetidae</taxon>
        <taxon>Agaricales</taxon>
        <taxon>Pluteineae</taxon>
        <taxon>Amanitaceae</taxon>
        <taxon>Amanita</taxon>
    </lineage>
</organism>
<keyword evidence="1" id="KW-0175">Coiled coil</keyword>
<feature type="region of interest" description="Disordered" evidence="2">
    <location>
        <begin position="33"/>
        <end position="98"/>
    </location>
</feature>
<protein>
    <recommendedName>
        <fullName evidence="3">Fungal-type protein kinase domain-containing protein</fullName>
    </recommendedName>
</protein>
<dbReference type="InterPro" id="IPR040976">
    <property type="entry name" value="Pkinase_fungal"/>
</dbReference>
<dbReference type="Pfam" id="PF17667">
    <property type="entry name" value="Pkinase_fungal"/>
    <property type="match status" value="1"/>
</dbReference>
<sequence>MLVFFLLQDDHYEKPYSDPSEILPLLYGAMSPSSTAAPAVGITPPSPTRTSSPSSGSKRPAPTTPPKSSATNAASLQVQDTPLVIKESGKTPHTSMTDPKALLRNIKLAQESKGHFVGPVTADDFLLYVPKGDKVGEYPFDEVKAKMYEKWIRDAAKKNENAMYDPFMKMMEDMLGSVLSPGKKLQITKTASNVLANFFGSDVKPDFVIHKGDLKKKDGEKFDFSSIELMIEIKPEKGLDAFVDDNNEHIEGTTEQAEASLGQLATYETCHASMQTRHVVFQVLVVGDYARLLRWDRSGTIVTRKIPLSDKNFFEFFWRFCHLEASERGWDKTITKPSEDEVEKAKAKLEAAEKEVGIEGEADFYSKMSLGKGKGSYIVHRIFSGTHSPFGRGTRGYAAYNLTTEEVVFLKSTWRVVGEGRMPEHEIYDVLHANDVKHIPTVVEYADVTGQVTKTQDAPDDWRRKKVKKTLRKFQHYIIVFAELCRKLENFQSR</sequence>